<gene>
    <name evidence="1" type="ORF">HETIRDRAFT_460500</name>
</gene>
<dbReference type="RefSeq" id="XP_009550570.1">
    <property type="nucleotide sequence ID" value="XM_009552275.1"/>
</dbReference>
<dbReference type="AlphaFoldDB" id="W4JTY2"/>
<dbReference type="GeneID" id="20677080"/>
<sequence>YGFACADPAAADARRAQILQWEHLLDDDDSGRGGGATLPDDHLTAPLLAVLALIEAEGVLNTQLHLLTLKRRARARGPGPARGVCRALRARGRDDSVCGPAKDGEDGQGLFEPRSVSVLEHAREVPRAQPSARLTRPARRRCATGWAYRVAVWHAGYDGKS</sequence>
<proteinExistence type="predicted"/>
<dbReference type="KEGG" id="hir:HETIRDRAFT_460500"/>
<name>W4JTY2_HETIT</name>
<reference evidence="1 2" key="1">
    <citation type="journal article" date="2012" name="New Phytol.">
        <title>Insight into trade-off between wood decay and parasitism from the genome of a fungal forest pathogen.</title>
        <authorList>
            <person name="Olson A."/>
            <person name="Aerts A."/>
            <person name="Asiegbu F."/>
            <person name="Belbahri L."/>
            <person name="Bouzid O."/>
            <person name="Broberg A."/>
            <person name="Canback B."/>
            <person name="Coutinho P.M."/>
            <person name="Cullen D."/>
            <person name="Dalman K."/>
            <person name="Deflorio G."/>
            <person name="van Diepen L.T."/>
            <person name="Dunand C."/>
            <person name="Duplessis S."/>
            <person name="Durling M."/>
            <person name="Gonthier P."/>
            <person name="Grimwood J."/>
            <person name="Fossdal C.G."/>
            <person name="Hansson D."/>
            <person name="Henrissat B."/>
            <person name="Hietala A."/>
            <person name="Himmelstrand K."/>
            <person name="Hoffmeister D."/>
            <person name="Hogberg N."/>
            <person name="James T.Y."/>
            <person name="Karlsson M."/>
            <person name="Kohler A."/>
            <person name="Kues U."/>
            <person name="Lee Y.H."/>
            <person name="Lin Y.C."/>
            <person name="Lind M."/>
            <person name="Lindquist E."/>
            <person name="Lombard V."/>
            <person name="Lucas S."/>
            <person name="Lunden K."/>
            <person name="Morin E."/>
            <person name="Murat C."/>
            <person name="Park J."/>
            <person name="Raffaello T."/>
            <person name="Rouze P."/>
            <person name="Salamov A."/>
            <person name="Schmutz J."/>
            <person name="Solheim H."/>
            <person name="Stahlberg J."/>
            <person name="Velez H."/>
            <person name="de Vries R.P."/>
            <person name="Wiebenga A."/>
            <person name="Woodward S."/>
            <person name="Yakovlev I."/>
            <person name="Garbelotto M."/>
            <person name="Martin F."/>
            <person name="Grigoriev I.V."/>
            <person name="Stenlid J."/>
        </authorList>
    </citation>
    <scope>NUCLEOTIDE SEQUENCE [LARGE SCALE GENOMIC DNA]</scope>
    <source>
        <strain evidence="1 2">TC 32-1</strain>
    </source>
</reference>
<evidence type="ECO:0000313" key="2">
    <source>
        <dbReference type="Proteomes" id="UP000030671"/>
    </source>
</evidence>
<keyword evidence="2" id="KW-1185">Reference proteome</keyword>
<feature type="non-terminal residue" evidence="1">
    <location>
        <position position="1"/>
    </location>
</feature>
<organism evidence="1 2">
    <name type="scientific">Heterobasidion irregulare (strain TC 32-1)</name>
    <dbReference type="NCBI Taxonomy" id="747525"/>
    <lineage>
        <taxon>Eukaryota</taxon>
        <taxon>Fungi</taxon>
        <taxon>Dikarya</taxon>
        <taxon>Basidiomycota</taxon>
        <taxon>Agaricomycotina</taxon>
        <taxon>Agaricomycetes</taxon>
        <taxon>Russulales</taxon>
        <taxon>Bondarzewiaceae</taxon>
        <taxon>Heterobasidion</taxon>
        <taxon>Heterobasidion annosum species complex</taxon>
    </lineage>
</organism>
<dbReference type="eggNOG" id="ENOG502S952">
    <property type="taxonomic scope" value="Eukaryota"/>
</dbReference>
<dbReference type="EMBL" id="KI925463">
    <property type="protein sequence ID" value="ETW77013.1"/>
    <property type="molecule type" value="Genomic_DNA"/>
</dbReference>
<accession>W4JTY2</accession>
<dbReference type="Proteomes" id="UP000030671">
    <property type="component" value="Unassembled WGS sequence"/>
</dbReference>
<protein>
    <submittedName>
        <fullName evidence="1">Uncharacterized protein</fullName>
    </submittedName>
</protein>
<dbReference type="HOGENOM" id="CLU_1647747_0_0_1"/>
<dbReference type="InParanoid" id="W4JTY2"/>
<evidence type="ECO:0000313" key="1">
    <source>
        <dbReference type="EMBL" id="ETW77013.1"/>
    </source>
</evidence>